<proteinExistence type="predicted"/>
<keyword evidence="3" id="KW-0804">Transcription</keyword>
<evidence type="ECO:0000256" key="2">
    <source>
        <dbReference type="ARBA" id="ARBA00023125"/>
    </source>
</evidence>
<dbReference type="GO" id="GO:0003700">
    <property type="term" value="F:DNA-binding transcription factor activity"/>
    <property type="evidence" value="ECO:0007669"/>
    <property type="project" value="TreeGrafter"/>
</dbReference>
<evidence type="ECO:0000259" key="4">
    <source>
        <dbReference type="PROSITE" id="PS51077"/>
    </source>
</evidence>
<feature type="domain" description="IclR-ED" evidence="5">
    <location>
        <begin position="329"/>
        <end position="536"/>
    </location>
</feature>
<dbReference type="AlphaFoldDB" id="A0A1H0ZI16"/>
<feature type="domain" description="IclR-ED" evidence="5">
    <location>
        <begin position="68"/>
        <end position="250"/>
    </location>
</feature>
<dbReference type="EMBL" id="FNKH01000002">
    <property type="protein sequence ID" value="SDQ27032.1"/>
    <property type="molecule type" value="Genomic_DNA"/>
</dbReference>
<dbReference type="InterPro" id="IPR029016">
    <property type="entry name" value="GAF-like_dom_sf"/>
</dbReference>
<gene>
    <name evidence="6" type="ORF">SAMN04489742_0372</name>
</gene>
<dbReference type="Proteomes" id="UP000181917">
    <property type="component" value="Unassembled WGS sequence"/>
</dbReference>
<dbReference type="PANTHER" id="PTHR30136:SF35">
    <property type="entry name" value="HTH-TYPE TRANSCRIPTIONAL REGULATOR RV1719"/>
    <property type="match status" value="1"/>
</dbReference>
<dbReference type="PROSITE" id="PS51078">
    <property type="entry name" value="ICLR_ED"/>
    <property type="match status" value="2"/>
</dbReference>
<evidence type="ECO:0000313" key="6">
    <source>
        <dbReference type="EMBL" id="SDQ27032.1"/>
    </source>
</evidence>
<evidence type="ECO:0000256" key="3">
    <source>
        <dbReference type="ARBA" id="ARBA00023163"/>
    </source>
</evidence>
<dbReference type="STRING" id="37928.SAMN04489742_0372"/>
<dbReference type="SUPFAM" id="SSF46785">
    <property type="entry name" value="Winged helix' DNA-binding domain"/>
    <property type="match status" value="2"/>
</dbReference>
<keyword evidence="1" id="KW-0805">Transcription regulation</keyword>
<evidence type="ECO:0000313" key="7">
    <source>
        <dbReference type="Proteomes" id="UP000181917"/>
    </source>
</evidence>
<dbReference type="PROSITE" id="PS51077">
    <property type="entry name" value="HTH_ICLR"/>
    <property type="match status" value="1"/>
</dbReference>
<dbReference type="InterPro" id="IPR050707">
    <property type="entry name" value="HTH_MetabolicPath_Reg"/>
</dbReference>
<name>A0A1H0ZI16_9MICC</name>
<reference evidence="6 7" key="1">
    <citation type="submission" date="2016-10" db="EMBL/GenBank/DDBJ databases">
        <authorList>
            <person name="de Groot N.N."/>
        </authorList>
    </citation>
    <scope>NUCLEOTIDE SEQUENCE [LARGE SCALE GENOMIC DNA]</scope>
    <source>
        <strain evidence="6 7">DSM 20117</strain>
    </source>
</reference>
<dbReference type="SUPFAM" id="SSF55781">
    <property type="entry name" value="GAF domain-like"/>
    <property type="match status" value="2"/>
</dbReference>
<dbReference type="RefSeq" id="WP_074698903.1">
    <property type="nucleotide sequence ID" value="NZ_FNKH01000002.1"/>
</dbReference>
<protein>
    <submittedName>
        <fullName evidence="6">DNA-binding transcriptional regulator, IclR family</fullName>
    </submittedName>
</protein>
<dbReference type="Gene3D" id="3.30.450.40">
    <property type="match status" value="2"/>
</dbReference>
<evidence type="ECO:0000259" key="5">
    <source>
        <dbReference type="PROSITE" id="PS51078"/>
    </source>
</evidence>
<keyword evidence="7" id="KW-1185">Reference proteome</keyword>
<organism evidence="6 7">
    <name type="scientific">Crystallibacter crystallopoietes</name>
    <dbReference type="NCBI Taxonomy" id="37928"/>
    <lineage>
        <taxon>Bacteria</taxon>
        <taxon>Bacillati</taxon>
        <taxon>Actinomycetota</taxon>
        <taxon>Actinomycetes</taxon>
        <taxon>Micrococcales</taxon>
        <taxon>Micrococcaceae</taxon>
        <taxon>Crystallibacter</taxon>
    </lineage>
</organism>
<dbReference type="InterPro" id="IPR036388">
    <property type="entry name" value="WH-like_DNA-bd_sf"/>
</dbReference>
<dbReference type="InterPro" id="IPR014757">
    <property type="entry name" value="Tscrpt_reg_IclR_C"/>
</dbReference>
<dbReference type="InterPro" id="IPR005471">
    <property type="entry name" value="Tscrpt_reg_IclR_N"/>
</dbReference>
<feature type="domain" description="HTH iclR-type" evidence="4">
    <location>
        <begin position="267"/>
        <end position="328"/>
    </location>
</feature>
<dbReference type="Pfam" id="PF09339">
    <property type="entry name" value="HTH_IclR"/>
    <property type="match status" value="1"/>
</dbReference>
<dbReference type="GO" id="GO:0003677">
    <property type="term" value="F:DNA binding"/>
    <property type="evidence" value="ECO:0007669"/>
    <property type="project" value="UniProtKB-KW"/>
</dbReference>
<dbReference type="InterPro" id="IPR036390">
    <property type="entry name" value="WH_DNA-bd_sf"/>
</dbReference>
<dbReference type="SMART" id="SM00346">
    <property type="entry name" value="HTH_ICLR"/>
    <property type="match status" value="2"/>
</dbReference>
<evidence type="ECO:0000256" key="1">
    <source>
        <dbReference type="ARBA" id="ARBA00023015"/>
    </source>
</evidence>
<keyword evidence="2 6" id="KW-0238">DNA-binding</keyword>
<dbReference type="Gene3D" id="1.10.10.10">
    <property type="entry name" value="Winged helix-like DNA-binding domain superfamily/Winged helix DNA-binding domain"/>
    <property type="match status" value="2"/>
</dbReference>
<dbReference type="PANTHER" id="PTHR30136">
    <property type="entry name" value="HELIX-TURN-HELIX TRANSCRIPTIONAL REGULATOR, ICLR FAMILY"/>
    <property type="match status" value="1"/>
</dbReference>
<dbReference type="GO" id="GO:0045892">
    <property type="term" value="P:negative regulation of DNA-templated transcription"/>
    <property type="evidence" value="ECO:0007669"/>
    <property type="project" value="TreeGrafter"/>
</dbReference>
<sequence length="536" mass="57607">MKTVNPIQLVMKANQLVDDLSILGRSTPADLAKVMNEPRPSIYRIISSLEQAEIVRRTPEGLVEMGTGILRLGEAAGDALVDRHALKKVLDDVQAQLGLTAAFWIPRNGTAVCLDQVDATDVDLYELSSGRILPLHAGAASHVLLAWQPGEVLQQVLASEPYAQLSAETPTDAQTLARLVEATRRDGWRLEANEVVNGIAALGFPVFNPDGSIFGALTAAGLVEHVVGQQAEAKTVLSAAAQALTEVMASFQPEPTGSEFEAPDSQGSVLTKAHALMRALASERVSTSSRLTELLGEPVSSVYRMLATLIEAGWVEQLGHRGSYRVGSKMLSLSGKMLNSLDLRRAALPVLRSIHDATGETAFLCIRRNTRAVCIERIDGKRVNSRRLALGSSLPLHVGAAPRALLAFEDQQAWEDYAGMLAQSADSRFDVRSRSKFFSELTAIRERGYALSDDELTPGIAAVGAPIFDHRGHVVASLSVSGLRDGILTSTPESAGAIALASEGPGSCQSTWVPLPCLERPRLPTRLRMHDVTRRT</sequence>
<dbReference type="Pfam" id="PF01614">
    <property type="entry name" value="IclR_C"/>
    <property type="match status" value="2"/>
</dbReference>
<accession>A0A1H0ZI16</accession>